<organism evidence="1 2">
    <name type="scientific">Phlebia brevispora</name>
    <dbReference type="NCBI Taxonomy" id="194682"/>
    <lineage>
        <taxon>Eukaryota</taxon>
        <taxon>Fungi</taxon>
        <taxon>Dikarya</taxon>
        <taxon>Basidiomycota</taxon>
        <taxon>Agaricomycotina</taxon>
        <taxon>Agaricomycetes</taxon>
        <taxon>Polyporales</taxon>
        <taxon>Meruliaceae</taxon>
        <taxon>Phlebia</taxon>
    </lineage>
</organism>
<keyword evidence="2" id="KW-1185">Reference proteome</keyword>
<dbReference type="Proteomes" id="UP001148662">
    <property type="component" value="Unassembled WGS sequence"/>
</dbReference>
<accession>A0ACC1SVD1</accession>
<gene>
    <name evidence="1" type="ORF">NM688_g5429</name>
</gene>
<dbReference type="EMBL" id="JANHOG010000999">
    <property type="protein sequence ID" value="KAJ3547168.1"/>
    <property type="molecule type" value="Genomic_DNA"/>
</dbReference>
<reference evidence="1" key="1">
    <citation type="submission" date="2022-07" db="EMBL/GenBank/DDBJ databases">
        <title>Genome Sequence of Phlebia brevispora.</title>
        <authorList>
            <person name="Buettner E."/>
        </authorList>
    </citation>
    <scope>NUCLEOTIDE SEQUENCE</scope>
    <source>
        <strain evidence="1">MPL23</strain>
    </source>
</reference>
<evidence type="ECO:0000313" key="2">
    <source>
        <dbReference type="Proteomes" id="UP001148662"/>
    </source>
</evidence>
<sequence length="148" mass="16685">MSSMAAIALLELLPPSKPSRGVHEKRRARKRWTLRLRAVKMANPRRGGEVSRRSMHSGNTSTVLAAGIYSVPNLASEPLAALLDTDKMSRPQVVKRIWEYIKENNLQNPADRREIMCDDKLKSVFGIDKIGMFKMNKALGEHLYEPTA</sequence>
<protein>
    <submittedName>
        <fullName evidence="1">Uncharacterized protein</fullName>
    </submittedName>
</protein>
<proteinExistence type="predicted"/>
<name>A0ACC1SVD1_9APHY</name>
<comment type="caution">
    <text evidence="1">The sequence shown here is derived from an EMBL/GenBank/DDBJ whole genome shotgun (WGS) entry which is preliminary data.</text>
</comment>
<evidence type="ECO:0000313" key="1">
    <source>
        <dbReference type="EMBL" id="KAJ3547168.1"/>
    </source>
</evidence>